<name>A0A8J1XYS2_OWEFU</name>
<dbReference type="Proteomes" id="UP000749559">
    <property type="component" value="Unassembled WGS sequence"/>
</dbReference>
<dbReference type="Pfam" id="PF15238">
    <property type="entry name" value="TEADIR3"/>
    <property type="match status" value="1"/>
</dbReference>
<accession>A0A8J1XYS2</accession>
<sequence length="267" mass="30518">MSEVKMNGWTKDRLLEDAAITEADDIDEDDISEDEEMYEQMRMFTPQIPDITNKLLNFVENINGDIKKYFGRKKNDPDSCDVYQDKWTSGKSGREMYYADLLRIAQGDNGKERKSPKTSKSSTSSYDSDFDIKHNDRKSKGNNSSDLGPLTELFEIGTRPFTHLSNKNKMKRPAVVAIDNIPMKQRKLPESFWKEHVEYIYQKDANSNVHHQKPIAEKVKLQQQDNAATKHKDIGYKKTNGMLPSPETPDFSDLLDIWTGPGTALSG</sequence>
<dbReference type="EMBL" id="CAIIXF020000009">
    <property type="protein sequence ID" value="CAH1794919.1"/>
    <property type="molecule type" value="Genomic_DNA"/>
</dbReference>
<gene>
    <name evidence="2" type="ORF">OFUS_LOCUS19535</name>
</gene>
<feature type="region of interest" description="Disordered" evidence="1">
    <location>
        <begin position="221"/>
        <end position="250"/>
    </location>
</feature>
<reference evidence="2" key="1">
    <citation type="submission" date="2022-03" db="EMBL/GenBank/DDBJ databases">
        <authorList>
            <person name="Martin C."/>
        </authorList>
    </citation>
    <scope>NUCLEOTIDE SEQUENCE</scope>
</reference>
<feature type="region of interest" description="Disordered" evidence="1">
    <location>
        <begin position="108"/>
        <end position="149"/>
    </location>
</feature>
<protein>
    <submittedName>
        <fullName evidence="2">Uncharacterized protein</fullName>
    </submittedName>
</protein>
<evidence type="ECO:0000313" key="3">
    <source>
        <dbReference type="Proteomes" id="UP000749559"/>
    </source>
</evidence>
<proteinExistence type="predicted"/>
<evidence type="ECO:0000256" key="1">
    <source>
        <dbReference type="SAM" id="MobiDB-lite"/>
    </source>
</evidence>
<keyword evidence="3" id="KW-1185">Reference proteome</keyword>
<evidence type="ECO:0000313" key="2">
    <source>
        <dbReference type="EMBL" id="CAH1794919.1"/>
    </source>
</evidence>
<organism evidence="2 3">
    <name type="scientific">Owenia fusiformis</name>
    <name type="common">Polychaete worm</name>
    <dbReference type="NCBI Taxonomy" id="6347"/>
    <lineage>
        <taxon>Eukaryota</taxon>
        <taxon>Metazoa</taxon>
        <taxon>Spiralia</taxon>
        <taxon>Lophotrochozoa</taxon>
        <taxon>Annelida</taxon>
        <taxon>Polychaeta</taxon>
        <taxon>Sedentaria</taxon>
        <taxon>Canalipalpata</taxon>
        <taxon>Sabellida</taxon>
        <taxon>Oweniida</taxon>
        <taxon>Oweniidae</taxon>
        <taxon>Owenia</taxon>
    </lineage>
</organism>
<comment type="caution">
    <text evidence="2">The sequence shown here is derived from an EMBL/GenBank/DDBJ whole genome shotgun (WGS) entry which is preliminary data.</text>
</comment>
<dbReference type="InterPro" id="IPR053819">
    <property type="entry name" value="TEADIR3_omega_loop"/>
</dbReference>
<dbReference type="OrthoDB" id="10065076at2759"/>
<dbReference type="AlphaFoldDB" id="A0A8J1XYS2"/>